<dbReference type="FunFam" id="1.20.1250.10:FF:000007">
    <property type="entry name" value="Interferon gamma"/>
    <property type="match status" value="1"/>
</dbReference>
<dbReference type="GO" id="GO:0005133">
    <property type="term" value="F:type II interferon receptor binding"/>
    <property type="evidence" value="ECO:0007669"/>
    <property type="project" value="InterPro"/>
</dbReference>
<dbReference type="GO" id="GO:0002250">
    <property type="term" value="P:adaptive immune response"/>
    <property type="evidence" value="ECO:0007669"/>
    <property type="project" value="TreeGrafter"/>
</dbReference>
<evidence type="ECO:0000256" key="6">
    <source>
        <dbReference type="ARBA" id="ARBA00022604"/>
    </source>
</evidence>
<accession>A0A8B7AYX0</accession>
<dbReference type="Pfam" id="PF00714">
    <property type="entry name" value="IFN-gamma"/>
    <property type="match status" value="1"/>
</dbReference>
<keyword evidence="6 9" id="KW-0341">Growth regulation</keyword>
<comment type="subcellular location">
    <subcellularLocation>
        <location evidence="1 9">Secreted</location>
    </subcellularLocation>
</comment>
<keyword evidence="5 9" id="KW-0964">Secreted</keyword>
<reference evidence="12" key="1">
    <citation type="submission" date="2025-08" db="UniProtKB">
        <authorList>
            <consortium name="RefSeq"/>
        </authorList>
    </citation>
    <scope>IDENTIFICATION</scope>
</reference>
<dbReference type="CTD" id="3458"/>
<dbReference type="GO" id="GO:0006959">
    <property type="term" value="P:humoral immune response"/>
    <property type="evidence" value="ECO:0007669"/>
    <property type="project" value="TreeGrafter"/>
</dbReference>
<evidence type="ECO:0000313" key="11">
    <source>
        <dbReference type="Proteomes" id="UP000694850"/>
    </source>
</evidence>
<evidence type="ECO:0000256" key="5">
    <source>
        <dbReference type="ARBA" id="ARBA00022525"/>
    </source>
</evidence>
<comment type="similarity">
    <text evidence="2 9">Belongs to the type II (or gamma) interferon family.</text>
</comment>
<dbReference type="GO" id="GO:0005125">
    <property type="term" value="F:cytokine activity"/>
    <property type="evidence" value="ECO:0007669"/>
    <property type="project" value="UniProtKB-KW"/>
</dbReference>
<dbReference type="PANTHER" id="PTHR11419">
    <property type="entry name" value="INTERFERON GAMMA"/>
    <property type="match status" value="1"/>
</dbReference>
<keyword evidence="7 9" id="KW-0051">Antiviral defense</keyword>
<evidence type="ECO:0000313" key="12">
    <source>
        <dbReference type="RefSeq" id="XP_007951571.1"/>
    </source>
</evidence>
<dbReference type="InterPro" id="IPR009079">
    <property type="entry name" value="4_helix_cytokine-like_core"/>
</dbReference>
<comment type="function">
    <text evidence="9">Type II interferon produced by immune cells such as T-cells and NK cells that plays crucial roles in antimicrobial, antiviral, and antitumor responses by activating effector immune cells and enhancing antigen presentation. Primarily signals through the JAK-STAT pathway after interaction with its receptor IFNGR1 to affect gene regulation. Upon IFNG binding, IFNGR1 intracellular domain opens out to allow association of downstream signaling components JAK2, JAK1 and STAT1, leading to STAT1 activation, nuclear translocation and transcription of IFNG-regulated genes. Many of the induced genes are transcription factors such as IRF1 that are able to further drive regulation of a next wave of transcription. Plays a role in class I antigen presentation pathway by inducing a replacement of catalytic proteasome subunits with immunoproteasome subunits. In turn, increases the quantity, quality, and repertoire of peptides for class I MHC loading. Increases the efficiency of peptide generation also by inducing the expression of activator PA28 that associates with the proteasome and alters its proteolytic cleavage preference. Up-regulates as well MHC II complexes on the cell surface by promoting expression of several key molecules such as cathepsins B/CTSB, H/CTSH, and L/CTSL. Participates in the regulation of hematopoietic stem cells during development and under homeostatic conditions by affecting their development, quiescence, and differentiation.</text>
</comment>
<evidence type="ECO:0000256" key="4">
    <source>
        <dbReference type="ARBA" id="ARBA00022514"/>
    </source>
</evidence>
<evidence type="ECO:0000256" key="7">
    <source>
        <dbReference type="ARBA" id="ARBA00023118"/>
    </source>
</evidence>
<dbReference type="GO" id="GO:0051607">
    <property type="term" value="P:defense response to virus"/>
    <property type="evidence" value="ECO:0007669"/>
    <property type="project" value="UniProtKB-KW"/>
</dbReference>
<keyword evidence="11" id="KW-1185">Reference proteome</keyword>
<dbReference type="GO" id="GO:0005615">
    <property type="term" value="C:extracellular space"/>
    <property type="evidence" value="ECO:0007669"/>
    <property type="project" value="UniProtKB-KW"/>
</dbReference>
<proteinExistence type="inferred from homology"/>
<evidence type="ECO:0000256" key="3">
    <source>
        <dbReference type="ARBA" id="ARBA00016945"/>
    </source>
</evidence>
<dbReference type="GO" id="GO:0001774">
    <property type="term" value="P:microglial cell activation"/>
    <property type="evidence" value="ECO:0007669"/>
    <property type="project" value="UniProtKB-ARBA"/>
</dbReference>
<sequence>MSYTSYILIFQLCIIFSSSSCFCQATFLREIQTLKEYLNATNSDVATDGPLFLNILENWKEESDKKIIQSQIISIYFKIFENLKGNQIIQKSMETIKEDLFVKFFNSSESKQKDFLDLLKIQANERKVQRKAISELHKVMHDLSPGSNAMRRRKRQKV</sequence>
<dbReference type="AlphaFoldDB" id="A0A8B7AYX0"/>
<dbReference type="OrthoDB" id="9937106at2759"/>
<evidence type="ECO:0000256" key="1">
    <source>
        <dbReference type="ARBA" id="ARBA00004613"/>
    </source>
</evidence>
<evidence type="ECO:0000256" key="2">
    <source>
        <dbReference type="ARBA" id="ARBA00007566"/>
    </source>
</evidence>
<feature type="chain" id="PRO_5034026845" description="Interferon gamma" evidence="10">
    <location>
        <begin position="20"/>
        <end position="158"/>
    </location>
</feature>
<dbReference type="PANTHER" id="PTHR11419:SF0">
    <property type="entry name" value="INTERFERON GAMMA"/>
    <property type="match status" value="1"/>
</dbReference>
<dbReference type="Gene3D" id="1.20.1250.10">
    <property type="match status" value="1"/>
</dbReference>
<dbReference type="RefSeq" id="XP_007951571.1">
    <property type="nucleotide sequence ID" value="XM_007953380.1"/>
</dbReference>
<keyword evidence="8" id="KW-0325">Glycoprotein</keyword>
<dbReference type="GO" id="GO:0045785">
    <property type="term" value="P:positive regulation of cell adhesion"/>
    <property type="evidence" value="ECO:0007669"/>
    <property type="project" value="UniProtKB-ARBA"/>
</dbReference>
<name>A0A8B7AYX0_ORYAF</name>
<dbReference type="GeneID" id="103207718"/>
<comment type="subunit">
    <text evidence="9">Homodimer.</text>
</comment>
<dbReference type="PIRSF" id="PIRSF001936">
    <property type="entry name" value="IFN-gamma"/>
    <property type="match status" value="1"/>
</dbReference>
<keyword evidence="4 9" id="KW-0202">Cytokine</keyword>
<keyword evidence="10" id="KW-0732">Signal</keyword>
<organism evidence="11 12">
    <name type="scientific">Orycteropus afer afer</name>
    <dbReference type="NCBI Taxonomy" id="1230840"/>
    <lineage>
        <taxon>Eukaryota</taxon>
        <taxon>Metazoa</taxon>
        <taxon>Chordata</taxon>
        <taxon>Craniata</taxon>
        <taxon>Vertebrata</taxon>
        <taxon>Euteleostomi</taxon>
        <taxon>Mammalia</taxon>
        <taxon>Eutheria</taxon>
        <taxon>Afrotheria</taxon>
        <taxon>Tubulidentata</taxon>
        <taxon>Orycteropodidae</taxon>
        <taxon>Orycteropus</taxon>
    </lineage>
</organism>
<dbReference type="Proteomes" id="UP000694850">
    <property type="component" value="Unplaced"/>
</dbReference>
<evidence type="ECO:0000256" key="9">
    <source>
        <dbReference type="PIRNR" id="PIRNR001936"/>
    </source>
</evidence>
<evidence type="ECO:0000256" key="10">
    <source>
        <dbReference type="SAM" id="SignalP"/>
    </source>
</evidence>
<protein>
    <recommendedName>
        <fullName evidence="3 9">Interferon gamma</fullName>
        <shortName evidence="9">IFN-gamma</shortName>
    </recommendedName>
</protein>
<feature type="signal peptide" evidence="10">
    <location>
        <begin position="1"/>
        <end position="19"/>
    </location>
</feature>
<evidence type="ECO:0000256" key="8">
    <source>
        <dbReference type="ARBA" id="ARBA00023180"/>
    </source>
</evidence>
<dbReference type="InterPro" id="IPR002069">
    <property type="entry name" value="Interferon_gamma"/>
</dbReference>
<gene>
    <name evidence="12" type="primary">IFNG</name>
</gene>
<dbReference type="SUPFAM" id="SSF47266">
    <property type="entry name" value="4-helical cytokines"/>
    <property type="match status" value="1"/>
</dbReference>
<dbReference type="GO" id="GO:0060333">
    <property type="term" value="P:type II interferon-mediated signaling pathway"/>
    <property type="evidence" value="ECO:0007669"/>
    <property type="project" value="UniProtKB-ARBA"/>
</dbReference>